<sequence>MKPLLLVVFVLASIAAVVKSSLDLDDNRVLYSEDLGANGARTVRYLRSSVILVPLEWKNAFVQARKQFFDTESKKHPFLKSPLELDSNQRERLNYFFRADTERSVVDRVKILNAMKMSGVESVRSFAADLEEQLVQKWRSEGKTLKQVFEDLELDKTQDEMDCYSNPAFSTWMVYAKSLHGESWSSEMVKVLEKKENSKNFDDIGAIEALLREILELSEEPEVLFRKWEFIERYKHHEASPSN</sequence>
<dbReference type="EMBL" id="CM047590">
    <property type="protein sequence ID" value="KAI9919311.1"/>
    <property type="molecule type" value="Genomic_DNA"/>
</dbReference>
<evidence type="ECO:0000313" key="1">
    <source>
        <dbReference type="EMBL" id="KAI9919311.1"/>
    </source>
</evidence>
<accession>A0ACC0WNJ9</accession>
<dbReference type="Proteomes" id="UP001163321">
    <property type="component" value="Chromosome 11"/>
</dbReference>
<gene>
    <name evidence="1" type="ORF">PsorP6_017625</name>
</gene>
<proteinExistence type="predicted"/>
<name>A0ACC0WNJ9_9STRA</name>
<protein>
    <submittedName>
        <fullName evidence="1">Uncharacterized protein</fullName>
    </submittedName>
</protein>
<reference evidence="1 2" key="1">
    <citation type="journal article" date="2022" name="bioRxiv">
        <title>The genome of the oomycete Peronosclerospora sorghi, a cosmopolitan pathogen of maize and sorghum, is inflated with dispersed pseudogenes.</title>
        <authorList>
            <person name="Fletcher K."/>
            <person name="Martin F."/>
            <person name="Isakeit T."/>
            <person name="Cavanaugh K."/>
            <person name="Magill C."/>
            <person name="Michelmore R."/>
        </authorList>
    </citation>
    <scope>NUCLEOTIDE SEQUENCE [LARGE SCALE GENOMIC DNA]</scope>
    <source>
        <strain evidence="1">P6</strain>
    </source>
</reference>
<organism evidence="1 2">
    <name type="scientific">Peronosclerospora sorghi</name>
    <dbReference type="NCBI Taxonomy" id="230839"/>
    <lineage>
        <taxon>Eukaryota</taxon>
        <taxon>Sar</taxon>
        <taxon>Stramenopiles</taxon>
        <taxon>Oomycota</taxon>
        <taxon>Peronosporomycetes</taxon>
        <taxon>Peronosporales</taxon>
        <taxon>Peronosporaceae</taxon>
        <taxon>Peronosclerospora</taxon>
    </lineage>
</organism>
<evidence type="ECO:0000313" key="2">
    <source>
        <dbReference type="Proteomes" id="UP001163321"/>
    </source>
</evidence>
<keyword evidence="2" id="KW-1185">Reference proteome</keyword>
<comment type="caution">
    <text evidence="1">The sequence shown here is derived from an EMBL/GenBank/DDBJ whole genome shotgun (WGS) entry which is preliminary data.</text>
</comment>